<dbReference type="Proteomes" id="UP000694425">
    <property type="component" value="Unplaced"/>
</dbReference>
<dbReference type="Gene3D" id="1.10.375.10">
    <property type="entry name" value="Human Immunodeficiency Virus Type 1 Capsid Protein"/>
    <property type="match status" value="1"/>
</dbReference>
<evidence type="ECO:0000256" key="6">
    <source>
        <dbReference type="SAM" id="MobiDB-lite"/>
    </source>
</evidence>
<evidence type="ECO:0000256" key="3">
    <source>
        <dbReference type="ARBA" id="ARBA00022870"/>
    </source>
</evidence>
<evidence type="ECO:0000313" key="8">
    <source>
        <dbReference type="Ensembl" id="ENSNVIP00000032466.1"/>
    </source>
</evidence>
<evidence type="ECO:0000256" key="1">
    <source>
        <dbReference type="ARBA" id="ARBA00004165"/>
    </source>
</evidence>
<dbReference type="GO" id="GO:0003676">
    <property type="term" value="F:nucleic acid binding"/>
    <property type="evidence" value="ECO:0007669"/>
    <property type="project" value="InterPro"/>
</dbReference>
<dbReference type="InterPro" id="IPR000840">
    <property type="entry name" value="G_retro_matrix"/>
</dbReference>
<keyword evidence="5" id="KW-0862">Zinc</keyword>
<dbReference type="GO" id="GO:0019068">
    <property type="term" value="P:virion assembly"/>
    <property type="evidence" value="ECO:0007669"/>
    <property type="project" value="InterPro"/>
</dbReference>
<name>A0A8C7EYI2_NEOVI</name>
<evidence type="ECO:0000256" key="4">
    <source>
        <dbReference type="ARBA" id="ARBA00023136"/>
    </source>
</evidence>
<dbReference type="Pfam" id="PF00098">
    <property type="entry name" value="zf-CCHC"/>
    <property type="match status" value="1"/>
</dbReference>
<dbReference type="Ensembl" id="ENSNVIT00000037625.1">
    <property type="protein sequence ID" value="ENSNVIP00000032466.1"/>
    <property type="gene ID" value="ENSNVIG00000025017.1"/>
</dbReference>
<keyword evidence="5" id="KW-0863">Zinc-finger</keyword>
<dbReference type="Pfam" id="PF02093">
    <property type="entry name" value="Gag_p30"/>
    <property type="match status" value="1"/>
</dbReference>
<dbReference type="InterPro" id="IPR008919">
    <property type="entry name" value="Retrov_capsid_N"/>
</dbReference>
<dbReference type="InterPro" id="IPR036946">
    <property type="entry name" value="G_retro_matrix_sf"/>
</dbReference>
<dbReference type="InterPro" id="IPR003036">
    <property type="entry name" value="Gag_P30"/>
</dbReference>
<feature type="compositionally biased region" description="Basic and acidic residues" evidence="6">
    <location>
        <begin position="500"/>
        <end position="532"/>
    </location>
</feature>
<dbReference type="PANTHER" id="PTHR33166">
    <property type="entry name" value="GAG_P30 DOMAIN-CONTAINING PROTEIN"/>
    <property type="match status" value="1"/>
</dbReference>
<dbReference type="PROSITE" id="PS50158">
    <property type="entry name" value="ZF_CCHC"/>
    <property type="match status" value="1"/>
</dbReference>
<feature type="compositionally biased region" description="Pro residues" evidence="6">
    <location>
        <begin position="165"/>
        <end position="176"/>
    </location>
</feature>
<keyword evidence="2" id="KW-1032">Host cell membrane</keyword>
<accession>A0A8C7EYI2</accession>
<dbReference type="SUPFAM" id="SSF57756">
    <property type="entry name" value="Retrovirus zinc finger-like domains"/>
    <property type="match status" value="1"/>
</dbReference>
<dbReference type="InterPro" id="IPR050462">
    <property type="entry name" value="Retroviral_Gag-Pol_poly"/>
</dbReference>
<dbReference type="InterPro" id="IPR010999">
    <property type="entry name" value="Retrovr_matrix"/>
</dbReference>
<keyword evidence="4" id="KW-0472">Membrane</keyword>
<evidence type="ECO:0000313" key="9">
    <source>
        <dbReference type="Proteomes" id="UP000694425"/>
    </source>
</evidence>
<feature type="region of interest" description="Disordered" evidence="6">
    <location>
        <begin position="101"/>
        <end position="233"/>
    </location>
</feature>
<reference evidence="8" key="1">
    <citation type="submission" date="2025-08" db="UniProtKB">
        <authorList>
            <consortium name="Ensembl"/>
        </authorList>
    </citation>
    <scope>IDENTIFICATION</scope>
</reference>
<keyword evidence="9" id="KW-1185">Reference proteome</keyword>
<evidence type="ECO:0000259" key="7">
    <source>
        <dbReference type="PROSITE" id="PS50158"/>
    </source>
</evidence>
<keyword evidence="5" id="KW-0479">Metal-binding</keyword>
<dbReference type="InterPro" id="IPR001878">
    <property type="entry name" value="Znf_CCHC"/>
</dbReference>
<dbReference type="InterPro" id="IPR036875">
    <property type="entry name" value="Znf_CCHC_sf"/>
</dbReference>
<feature type="compositionally biased region" description="Pro residues" evidence="6">
    <location>
        <begin position="130"/>
        <end position="139"/>
    </location>
</feature>
<proteinExistence type="predicted"/>
<dbReference type="GO" id="GO:0008270">
    <property type="term" value="F:zinc ion binding"/>
    <property type="evidence" value="ECO:0007669"/>
    <property type="project" value="UniProtKB-KW"/>
</dbReference>
<reference evidence="8" key="2">
    <citation type="submission" date="2025-09" db="UniProtKB">
        <authorList>
            <consortium name="Ensembl"/>
        </authorList>
    </citation>
    <scope>IDENTIFICATION</scope>
</reference>
<dbReference type="InterPro" id="IPR002079">
    <property type="entry name" value="Gag_p12"/>
</dbReference>
<organism evidence="8 9">
    <name type="scientific">Neovison vison</name>
    <name type="common">American mink</name>
    <name type="synonym">Mustela vison</name>
    <dbReference type="NCBI Taxonomy" id="452646"/>
    <lineage>
        <taxon>Eukaryota</taxon>
        <taxon>Metazoa</taxon>
        <taxon>Chordata</taxon>
        <taxon>Craniata</taxon>
        <taxon>Vertebrata</taxon>
        <taxon>Euteleostomi</taxon>
        <taxon>Mammalia</taxon>
        <taxon>Eutheria</taxon>
        <taxon>Laurasiatheria</taxon>
        <taxon>Carnivora</taxon>
        <taxon>Caniformia</taxon>
        <taxon>Musteloidea</taxon>
        <taxon>Mustelidae</taxon>
        <taxon>Mustelinae</taxon>
        <taxon>Neogale</taxon>
    </lineage>
</organism>
<dbReference type="AlphaFoldDB" id="A0A8C7EYI2"/>
<dbReference type="Gene3D" id="4.10.60.10">
    <property type="entry name" value="Zinc finger, CCHC-type"/>
    <property type="match status" value="1"/>
</dbReference>
<feature type="domain" description="CCHC-type" evidence="7">
    <location>
        <begin position="517"/>
        <end position="532"/>
    </location>
</feature>
<evidence type="ECO:0000256" key="2">
    <source>
        <dbReference type="ARBA" id="ARBA00022511"/>
    </source>
</evidence>
<evidence type="ECO:0000256" key="5">
    <source>
        <dbReference type="PROSITE-ProRule" id="PRU00047"/>
    </source>
</evidence>
<keyword evidence="3" id="KW-1043">Host membrane</keyword>
<dbReference type="SUPFAM" id="SSF47836">
    <property type="entry name" value="Retroviral matrix proteins"/>
    <property type="match status" value="1"/>
</dbReference>
<sequence>MGQTITTPLSLTLGHWRDIQTRANNLSVEVKRRKWQALCTSEWPTFNVGWPRDGTFNINVILQVKDRVFNRGPQGHPDQVPYIVVWESLVEDPPPWVSPFAHPKPKPLPDPAPSPTPSAPPISPLVPLCPTEPPRPPPSSSSRRPKPKTVLPPEDSPLIDLLTEAPPPYQAPPPQAQAPDSSDTEEEPDSPPDERRPSTSPVVGRLRGRREPIQEGSSKLLPPRQGAGPGNQLQYWPFSASDLYNWKFHNPSFSQDPVALTALIESILITHQPTWDDCQQLLQTLLTTEERQKVFLEARKNVLGDDGRPTQLPNVIDAAFPLTRPEWNFNTAEGRIHLNLYRQLLIAGLHNAGRRPTNLAQVRQVTQGPEESPSAFLERLKEAYHRYTPFDPDSDEQRGNVFMAFICQSASDIRNKLQRLENLQDFSLQDLLKEAEKIYHKRETQEEKAERLRKLQEAKEEKLRKEAEEKEEKRERKRNKELSKILAAVGQSSQGLQPGKTDRKGDTRGPRVDRDQCAYCKERGHWVKDCPKRPRNPKGSARQVSRLMALDED</sequence>
<feature type="compositionally biased region" description="Acidic residues" evidence="6">
    <location>
        <begin position="182"/>
        <end position="191"/>
    </location>
</feature>
<protein>
    <recommendedName>
        <fullName evidence="7">CCHC-type domain-containing protein</fullName>
    </recommendedName>
</protein>
<dbReference type="GeneTree" id="ENSGT01150000287075"/>
<comment type="subcellular location">
    <subcellularLocation>
        <location evidence="1">Host cell membrane</location>
    </subcellularLocation>
</comment>
<dbReference type="Pfam" id="PF01141">
    <property type="entry name" value="Gag_p12"/>
    <property type="match status" value="1"/>
</dbReference>
<dbReference type="Pfam" id="PF01140">
    <property type="entry name" value="Gag_MA"/>
    <property type="match status" value="1"/>
</dbReference>
<dbReference type="SUPFAM" id="SSF47943">
    <property type="entry name" value="Retrovirus capsid protein, N-terminal core domain"/>
    <property type="match status" value="1"/>
</dbReference>
<feature type="compositionally biased region" description="Pro residues" evidence="6">
    <location>
        <begin position="106"/>
        <end position="124"/>
    </location>
</feature>
<dbReference type="SMART" id="SM00343">
    <property type="entry name" value="ZnF_C2HC"/>
    <property type="match status" value="1"/>
</dbReference>
<dbReference type="Gene3D" id="1.10.150.180">
    <property type="entry name" value="Gamma-retroviral matrix domain"/>
    <property type="match status" value="1"/>
</dbReference>
<feature type="region of interest" description="Disordered" evidence="6">
    <location>
        <begin position="459"/>
        <end position="553"/>
    </location>
</feature>
<feature type="compositionally biased region" description="Basic and acidic residues" evidence="6">
    <location>
        <begin position="459"/>
        <end position="483"/>
    </location>
</feature>